<dbReference type="STRING" id="2880.D8LE15"/>
<dbReference type="Pfam" id="PF13774">
    <property type="entry name" value="Longin"/>
    <property type="match status" value="1"/>
</dbReference>
<feature type="domain" description="V-SNARE coiled-coil homology" evidence="11">
    <location>
        <begin position="124"/>
        <end position="184"/>
    </location>
</feature>
<dbReference type="Gene3D" id="3.30.450.50">
    <property type="entry name" value="Longin domain"/>
    <property type="match status" value="1"/>
</dbReference>
<dbReference type="GO" id="GO:0012505">
    <property type="term" value="C:endomembrane system"/>
    <property type="evidence" value="ECO:0007669"/>
    <property type="project" value="UniProtKB-SubCell"/>
</dbReference>
<dbReference type="InterPro" id="IPR001388">
    <property type="entry name" value="Synaptobrevin-like"/>
</dbReference>
<keyword evidence="13" id="KW-1185">Reference proteome</keyword>
<dbReference type="GO" id="GO:0005737">
    <property type="term" value="C:cytoplasm"/>
    <property type="evidence" value="ECO:0007669"/>
    <property type="project" value="UniProtKB-ARBA"/>
</dbReference>
<evidence type="ECO:0000256" key="9">
    <source>
        <dbReference type="SAM" id="Phobius"/>
    </source>
</evidence>
<keyword evidence="6 9" id="KW-0472">Membrane</keyword>
<dbReference type="PRINTS" id="PR00219">
    <property type="entry name" value="SYNAPTOBREVN"/>
</dbReference>
<dbReference type="GO" id="GO:0016020">
    <property type="term" value="C:membrane"/>
    <property type="evidence" value="ECO:0007669"/>
    <property type="project" value="InterPro"/>
</dbReference>
<dbReference type="Pfam" id="PF00957">
    <property type="entry name" value="Synaptobrevin"/>
    <property type="match status" value="1"/>
</dbReference>
<evidence type="ECO:0000256" key="8">
    <source>
        <dbReference type="PROSITE-ProRule" id="PRU00290"/>
    </source>
</evidence>
<evidence type="ECO:0000256" key="5">
    <source>
        <dbReference type="ARBA" id="ARBA00022989"/>
    </source>
</evidence>
<dbReference type="EMBL" id="FN649728">
    <property type="protein sequence ID" value="CBN78532.1"/>
    <property type="molecule type" value="Genomic_DNA"/>
</dbReference>
<dbReference type="eggNOG" id="KOG0859">
    <property type="taxonomic scope" value="Eukaryota"/>
</dbReference>
<dbReference type="InterPro" id="IPR042855">
    <property type="entry name" value="V_SNARE_CC"/>
</dbReference>
<proteinExistence type="inferred from homology"/>
<sequence>MTILYSLVARGKTVLAEFTFTTGNFPTITRVLLGKIAPEDGKMSYVYDQYVFHYRVDDGLTFLCMADEDSRRRIPFAFLQEIKNRFQATYGDRGATAAAFAMNEDFSRTLENQMDVFNSPDGDQVLATQQKLDEVKDVMVASVELVLERGERLELLVDKTDNLQQQAFRFENTAKRLKNHLFWKRVRFYSAVALGALLLLYVVTAVACGPTYANCKSS</sequence>
<dbReference type="InParanoid" id="D8LE15"/>
<dbReference type="PROSITE" id="PS50859">
    <property type="entry name" value="LONGIN"/>
    <property type="match status" value="1"/>
</dbReference>
<evidence type="ECO:0000259" key="10">
    <source>
        <dbReference type="PROSITE" id="PS50859"/>
    </source>
</evidence>
<keyword evidence="4" id="KW-0653">Protein transport</keyword>
<keyword evidence="3 9" id="KW-0812">Transmembrane</keyword>
<evidence type="ECO:0000256" key="3">
    <source>
        <dbReference type="ARBA" id="ARBA00022692"/>
    </source>
</evidence>
<dbReference type="OrthoDB" id="248747at2759"/>
<dbReference type="EMBL" id="FN647931">
    <property type="protein sequence ID" value="CBN78532.1"/>
    <property type="molecule type" value="Genomic_DNA"/>
</dbReference>
<dbReference type="InterPro" id="IPR011012">
    <property type="entry name" value="Longin-like_dom_sf"/>
</dbReference>
<dbReference type="InterPro" id="IPR051097">
    <property type="entry name" value="Synaptobrevin-like_transport"/>
</dbReference>
<dbReference type="PROSITE" id="PS50892">
    <property type="entry name" value="V_SNARE"/>
    <property type="match status" value="1"/>
</dbReference>
<evidence type="ECO:0000259" key="11">
    <source>
        <dbReference type="PROSITE" id="PS50892"/>
    </source>
</evidence>
<evidence type="ECO:0000256" key="6">
    <source>
        <dbReference type="ARBA" id="ARBA00023136"/>
    </source>
</evidence>
<keyword evidence="2" id="KW-0813">Transport</keyword>
<dbReference type="GO" id="GO:0016192">
    <property type="term" value="P:vesicle-mediated transport"/>
    <property type="evidence" value="ECO:0007669"/>
    <property type="project" value="InterPro"/>
</dbReference>
<evidence type="ECO:0000256" key="7">
    <source>
        <dbReference type="ARBA" id="ARBA00046280"/>
    </source>
</evidence>
<dbReference type="FunCoup" id="D8LE15">
    <property type="interactions" value="223"/>
</dbReference>
<dbReference type="GO" id="GO:0015031">
    <property type="term" value="P:protein transport"/>
    <property type="evidence" value="ECO:0007669"/>
    <property type="project" value="UniProtKB-KW"/>
</dbReference>
<keyword evidence="5 9" id="KW-1133">Transmembrane helix</keyword>
<dbReference type="SMART" id="SM01270">
    <property type="entry name" value="Longin"/>
    <property type="match status" value="1"/>
</dbReference>
<organism evidence="12 13">
    <name type="scientific">Ectocarpus siliculosus</name>
    <name type="common">Brown alga</name>
    <name type="synonym">Conferva siliculosa</name>
    <dbReference type="NCBI Taxonomy" id="2880"/>
    <lineage>
        <taxon>Eukaryota</taxon>
        <taxon>Sar</taxon>
        <taxon>Stramenopiles</taxon>
        <taxon>Ochrophyta</taxon>
        <taxon>PX clade</taxon>
        <taxon>Phaeophyceae</taxon>
        <taxon>Ectocarpales</taxon>
        <taxon>Ectocarpaceae</taxon>
        <taxon>Ectocarpus</taxon>
    </lineage>
</organism>
<dbReference type="FunFam" id="3.30.450.50:FF:000015">
    <property type="entry name" value="Synaptobrevin 2 isoform 1"/>
    <property type="match status" value="1"/>
</dbReference>
<name>D8LE15_ECTSI</name>
<dbReference type="SUPFAM" id="SSF64356">
    <property type="entry name" value="SNARE-like"/>
    <property type="match status" value="1"/>
</dbReference>
<gene>
    <name evidence="12" type="ORF">Esi_0129_0026</name>
</gene>
<dbReference type="PANTHER" id="PTHR21136">
    <property type="entry name" value="SNARE PROTEINS"/>
    <property type="match status" value="1"/>
</dbReference>
<feature type="transmembrane region" description="Helical" evidence="9">
    <location>
        <begin position="186"/>
        <end position="207"/>
    </location>
</feature>
<evidence type="ECO:0000256" key="1">
    <source>
        <dbReference type="ARBA" id="ARBA00008025"/>
    </source>
</evidence>
<evidence type="ECO:0000256" key="2">
    <source>
        <dbReference type="ARBA" id="ARBA00022448"/>
    </source>
</evidence>
<dbReference type="CDD" id="cd15843">
    <property type="entry name" value="R-SNARE"/>
    <property type="match status" value="1"/>
</dbReference>
<protein>
    <submittedName>
        <fullName evidence="12">Uncharacterized protein</fullName>
    </submittedName>
</protein>
<dbReference type="PANTHER" id="PTHR21136:SF168">
    <property type="entry name" value="VESICLE-ASSOCIATED MEMBRANE PROTEIN 9"/>
    <property type="match status" value="1"/>
</dbReference>
<comment type="similarity">
    <text evidence="1">Belongs to the synaptobrevin family.</text>
</comment>
<evidence type="ECO:0000313" key="13">
    <source>
        <dbReference type="Proteomes" id="UP000002630"/>
    </source>
</evidence>
<accession>D8LE15</accession>
<dbReference type="Gene3D" id="1.20.5.110">
    <property type="match status" value="1"/>
</dbReference>
<reference evidence="12 13" key="1">
    <citation type="journal article" date="2010" name="Nature">
        <title>The Ectocarpus genome and the independent evolution of multicellularity in brown algae.</title>
        <authorList>
            <person name="Cock J.M."/>
            <person name="Sterck L."/>
            <person name="Rouze P."/>
            <person name="Scornet D."/>
            <person name="Allen A.E."/>
            <person name="Amoutzias G."/>
            <person name="Anthouard V."/>
            <person name="Artiguenave F."/>
            <person name="Aury J.M."/>
            <person name="Badger J.H."/>
            <person name="Beszteri B."/>
            <person name="Billiau K."/>
            <person name="Bonnet E."/>
            <person name="Bothwell J.H."/>
            <person name="Bowler C."/>
            <person name="Boyen C."/>
            <person name="Brownlee C."/>
            <person name="Carrano C.J."/>
            <person name="Charrier B."/>
            <person name="Cho G.Y."/>
            <person name="Coelho S.M."/>
            <person name="Collen J."/>
            <person name="Corre E."/>
            <person name="Da Silva C."/>
            <person name="Delage L."/>
            <person name="Delaroque N."/>
            <person name="Dittami S.M."/>
            <person name="Doulbeau S."/>
            <person name="Elias M."/>
            <person name="Farnham G."/>
            <person name="Gachon C.M."/>
            <person name="Gschloessl B."/>
            <person name="Heesch S."/>
            <person name="Jabbari K."/>
            <person name="Jubin C."/>
            <person name="Kawai H."/>
            <person name="Kimura K."/>
            <person name="Kloareg B."/>
            <person name="Kupper F.C."/>
            <person name="Lang D."/>
            <person name="Le Bail A."/>
            <person name="Leblanc C."/>
            <person name="Lerouge P."/>
            <person name="Lohr M."/>
            <person name="Lopez P.J."/>
            <person name="Martens C."/>
            <person name="Maumus F."/>
            <person name="Michel G."/>
            <person name="Miranda-Saavedra D."/>
            <person name="Morales J."/>
            <person name="Moreau H."/>
            <person name="Motomura T."/>
            <person name="Nagasato C."/>
            <person name="Napoli C.A."/>
            <person name="Nelson D.R."/>
            <person name="Nyvall-Collen P."/>
            <person name="Peters A.F."/>
            <person name="Pommier C."/>
            <person name="Potin P."/>
            <person name="Poulain J."/>
            <person name="Quesneville H."/>
            <person name="Read B."/>
            <person name="Rensing S.A."/>
            <person name="Ritter A."/>
            <person name="Rousvoal S."/>
            <person name="Samanta M."/>
            <person name="Samson G."/>
            <person name="Schroeder D.C."/>
            <person name="Segurens B."/>
            <person name="Strittmatter M."/>
            <person name="Tonon T."/>
            <person name="Tregear J.W."/>
            <person name="Valentin K."/>
            <person name="von Dassow P."/>
            <person name="Yamagishi T."/>
            <person name="Van de Peer Y."/>
            <person name="Wincker P."/>
        </authorList>
    </citation>
    <scope>NUCLEOTIDE SEQUENCE [LARGE SCALE GENOMIC DNA]</scope>
    <source>
        <strain evidence="13">Ec32 / CCAP1310/4</strain>
    </source>
</reference>
<dbReference type="AlphaFoldDB" id="D8LE15"/>
<dbReference type="CDD" id="cd14824">
    <property type="entry name" value="Longin"/>
    <property type="match status" value="1"/>
</dbReference>
<dbReference type="OMA" id="RLNFFMW"/>
<evidence type="ECO:0000313" key="12">
    <source>
        <dbReference type="EMBL" id="CBN78532.1"/>
    </source>
</evidence>
<comment type="subcellular location">
    <subcellularLocation>
        <location evidence="7">Endomembrane system</location>
        <topology evidence="7">Single-pass type IV membrane protein</topology>
    </subcellularLocation>
</comment>
<dbReference type="FunFam" id="1.20.5.110:FF:000004">
    <property type="entry name" value="Vesicle-associated membrane protein 7"/>
    <property type="match status" value="1"/>
</dbReference>
<keyword evidence="8" id="KW-0175">Coiled coil</keyword>
<dbReference type="Proteomes" id="UP000002630">
    <property type="component" value="Linkage Group LG03"/>
</dbReference>
<evidence type="ECO:0000256" key="4">
    <source>
        <dbReference type="ARBA" id="ARBA00022927"/>
    </source>
</evidence>
<dbReference type="InterPro" id="IPR010908">
    <property type="entry name" value="Longin_dom"/>
</dbReference>
<feature type="domain" description="Longin" evidence="10">
    <location>
        <begin position="7"/>
        <end position="110"/>
    </location>
</feature>
<dbReference type="SUPFAM" id="SSF58038">
    <property type="entry name" value="SNARE fusion complex"/>
    <property type="match status" value="1"/>
</dbReference>